<protein>
    <submittedName>
        <fullName evidence="5">Protein FAM160B2</fullName>
    </submittedName>
</protein>
<proteinExistence type="inferred from homology"/>
<feature type="coiled-coil region" evidence="2">
    <location>
        <begin position="676"/>
        <end position="717"/>
    </location>
</feature>
<feature type="compositionally biased region" description="Polar residues" evidence="3">
    <location>
        <begin position="211"/>
        <end position="225"/>
    </location>
</feature>
<dbReference type="Pfam" id="PF10257">
    <property type="entry name" value="RAI16-like"/>
    <property type="match status" value="1"/>
</dbReference>
<comment type="caution">
    <text evidence="5">The sequence shown here is derived from an EMBL/GenBank/DDBJ whole genome shotgun (WGS) entry which is preliminary data.</text>
</comment>
<feature type="compositionally biased region" description="Low complexity" evidence="3">
    <location>
        <begin position="803"/>
        <end position="820"/>
    </location>
</feature>
<dbReference type="EMBL" id="JAOPHQ010005127">
    <property type="protein sequence ID" value="KAK0136784.1"/>
    <property type="molecule type" value="Genomic_DNA"/>
</dbReference>
<accession>A0AA47MAN6</accession>
<dbReference type="InterPro" id="IPR045669">
    <property type="entry name" value="FHIP_C"/>
</dbReference>
<feature type="compositionally biased region" description="Acidic residues" evidence="3">
    <location>
        <begin position="505"/>
        <end position="515"/>
    </location>
</feature>
<reference evidence="5" key="1">
    <citation type="journal article" date="2023" name="Front. Mar. Sci.">
        <title>A new Merluccius polli reference genome to investigate the effects of global change in West African waters.</title>
        <authorList>
            <person name="Mateo J.L."/>
            <person name="Blanco-Fernandez C."/>
            <person name="Garcia-Vazquez E."/>
            <person name="Machado-Schiaffino G."/>
        </authorList>
    </citation>
    <scope>NUCLEOTIDE SEQUENCE</scope>
    <source>
        <strain evidence="5">C29</strain>
        <tissue evidence="5">Fin</tissue>
    </source>
</reference>
<comment type="similarity">
    <text evidence="1">Belongs to the FHIP family.</text>
</comment>
<dbReference type="PANTHER" id="PTHR21705">
    <property type="entry name" value="RAI16 PROTEIN-RELATED"/>
    <property type="match status" value="1"/>
</dbReference>
<evidence type="ECO:0000256" key="3">
    <source>
        <dbReference type="SAM" id="MobiDB-lite"/>
    </source>
</evidence>
<dbReference type="Proteomes" id="UP001174136">
    <property type="component" value="Unassembled WGS sequence"/>
</dbReference>
<name>A0AA47MAN6_MERPO</name>
<gene>
    <name evidence="5" type="primary">fam160b2_1</name>
    <name evidence="5" type="ORF">N1851_027047</name>
</gene>
<organism evidence="5 6">
    <name type="scientific">Merluccius polli</name>
    <name type="common">Benguela hake</name>
    <name type="synonym">Merluccius cadenati</name>
    <dbReference type="NCBI Taxonomy" id="89951"/>
    <lineage>
        <taxon>Eukaryota</taxon>
        <taxon>Metazoa</taxon>
        <taxon>Chordata</taxon>
        <taxon>Craniata</taxon>
        <taxon>Vertebrata</taxon>
        <taxon>Euteleostomi</taxon>
        <taxon>Actinopterygii</taxon>
        <taxon>Neopterygii</taxon>
        <taxon>Teleostei</taxon>
        <taxon>Neoteleostei</taxon>
        <taxon>Acanthomorphata</taxon>
        <taxon>Zeiogadaria</taxon>
        <taxon>Gadariae</taxon>
        <taxon>Gadiformes</taxon>
        <taxon>Gadoidei</taxon>
        <taxon>Merlucciidae</taxon>
        <taxon>Merluccius</taxon>
    </lineage>
</organism>
<evidence type="ECO:0000256" key="2">
    <source>
        <dbReference type="SAM" id="Coils"/>
    </source>
</evidence>
<feature type="region of interest" description="Disordered" evidence="3">
    <location>
        <begin position="182"/>
        <end position="237"/>
    </location>
</feature>
<dbReference type="Pfam" id="PF19314">
    <property type="entry name" value="DUF5917"/>
    <property type="match status" value="1"/>
</dbReference>
<feature type="region of interest" description="Disordered" evidence="3">
    <location>
        <begin position="495"/>
        <end position="536"/>
    </location>
</feature>
<sequence>MEMFSKLTSLFQQALETREPSVDLQESFVEHWKGITNYYIQTTDEECPARQTDIPWRLKQMLDILVYEERQQAVDETGPCLEYMLQHKLLETLCTLGKAQYPPGMLQQVLLFASSLLIQIKKPLLHMLNIYRPIQKLIGLCALPGSQTEKEEAQLLLAVCSRVKEDPYLLNYVLKIPNMSKSKMAESPSNQSGDRNGSDAKVDDQSPSPPCNQTESTTSSHSQPEYTAYSLDHSGCASPPAEAPDLLSALVHLTQSQRGRVRQKAHEGLLLLVGLQSEASGETLVQRTQLVALLAGRLVQLYSLISTEELDPQEILNLPPIAWSSQFSKAPHDDSLACPGLDHVTLFFCWLDFLDHMMNEGPQVLAHRLSGHVHQLWLSEALLPQLMSTGESAVLLSTVVLCRVVQVVRSTALLDQLVLFLLGSQSQPEEPLNTQDTRTLRCRLIQQCDHISEEISMASLRLFEELLQKPHRDILPNLVLRNLEPRLYLTVAPAPLDDRHTDSGEDHEDLEEDPLFPDSLYSDGQTLPSSSPSLSGSVLNSHVHSTDVINSFLCLVPQEVKSSQLVQEGGYDSYVLEARSLCEECVALSQQDWPEDLPPPCSSSAVGGSVFYEGHFLQVLFDRLGRLLEQPYDLNLQLTSVVSRLAAFSHPVITEFLLDPYITLTPGARTLFTVLIRAFAEKLERLQKTRKAKLNKAGKLREDMQMLMQNKDTLKVQCVLHDLVDLCDEVKGIHGSLMGILPEDEKEKHDIWFKAKMICNDECISNVNKWLSGVEQTLPGAAHSLKVYNDDDKDDVNPEDSISNVASKHSSRKSSSWKPS</sequence>
<keyword evidence="6" id="KW-1185">Reference proteome</keyword>
<dbReference type="InterPro" id="IPR019384">
    <property type="entry name" value="FHIP"/>
</dbReference>
<keyword evidence="2" id="KW-0175">Coiled coil</keyword>
<evidence type="ECO:0000313" key="6">
    <source>
        <dbReference type="Proteomes" id="UP001174136"/>
    </source>
</evidence>
<feature type="domain" description="FHF complex subunit HOOK-interacting protein C-terminal" evidence="4">
    <location>
        <begin position="613"/>
        <end position="689"/>
    </location>
</feature>
<evidence type="ECO:0000313" key="5">
    <source>
        <dbReference type="EMBL" id="KAK0136784.1"/>
    </source>
</evidence>
<feature type="region of interest" description="Disordered" evidence="3">
    <location>
        <begin position="789"/>
        <end position="820"/>
    </location>
</feature>
<feature type="compositionally biased region" description="Low complexity" evidence="3">
    <location>
        <begin position="527"/>
        <end position="536"/>
    </location>
</feature>
<dbReference type="PANTHER" id="PTHR21705:SF9">
    <property type="entry name" value="FHF COMPLEX SUBUNIT HOOK-INTERACTING PROTEIN 2B"/>
    <property type="match status" value="1"/>
</dbReference>
<evidence type="ECO:0000256" key="1">
    <source>
        <dbReference type="ARBA" id="ARBA00024336"/>
    </source>
</evidence>
<dbReference type="AlphaFoldDB" id="A0AA47MAN6"/>
<evidence type="ECO:0000259" key="4">
    <source>
        <dbReference type="Pfam" id="PF19314"/>
    </source>
</evidence>